<dbReference type="EMBL" id="CP002588">
    <property type="protein sequence ID" value="AEA46851.1"/>
    <property type="molecule type" value="Genomic_DNA"/>
</dbReference>
<gene>
    <name evidence="1" type="ordered locus">Arcve_0836</name>
</gene>
<accession>F2KS10</accession>
<dbReference type="RefSeq" id="WP_013683523.1">
    <property type="nucleotide sequence ID" value="NC_015320.1"/>
</dbReference>
<name>F2KS10_ARCVS</name>
<evidence type="ECO:0000313" key="2">
    <source>
        <dbReference type="Proteomes" id="UP000008136"/>
    </source>
</evidence>
<dbReference type="HOGENOM" id="CLU_174502_0_0_2"/>
<dbReference type="eggNOG" id="arCOG06736">
    <property type="taxonomic scope" value="Archaea"/>
</dbReference>
<dbReference type="Proteomes" id="UP000008136">
    <property type="component" value="Chromosome"/>
</dbReference>
<dbReference type="KEGG" id="ave:Arcve_0836"/>
<dbReference type="OrthoDB" id="381497at2157"/>
<reference evidence="1 2" key="1">
    <citation type="submission" date="2011-03" db="EMBL/GenBank/DDBJ databases">
        <title>The complete genome of Archaeoglobus veneficus SNP6.</title>
        <authorList>
            <consortium name="US DOE Joint Genome Institute (JGI-PGF)"/>
            <person name="Lucas S."/>
            <person name="Copeland A."/>
            <person name="Lapidus A."/>
            <person name="Bruce D."/>
            <person name="Goodwin L."/>
            <person name="Pitluck S."/>
            <person name="Kyrpides N."/>
            <person name="Mavromatis K."/>
            <person name="Pagani I."/>
            <person name="Ivanova N."/>
            <person name="Mikhailova N."/>
            <person name="Lu M."/>
            <person name="Detter J.C."/>
            <person name="Tapia R."/>
            <person name="Han C."/>
            <person name="Land M."/>
            <person name="Hauser L."/>
            <person name="Markowitz V."/>
            <person name="Cheng J.-F."/>
            <person name="Hugenholtz P."/>
            <person name="Woyke T."/>
            <person name="Wu D."/>
            <person name="Spring S."/>
            <person name="Brambilla E."/>
            <person name="Klenk H.-P."/>
            <person name="Eisen J.A."/>
        </authorList>
    </citation>
    <scope>NUCLEOTIDE SEQUENCE [LARGE SCALE GENOMIC DNA]</scope>
    <source>
        <strain>SNP6</strain>
    </source>
</reference>
<proteinExistence type="predicted"/>
<organism evidence="1 2">
    <name type="scientific">Archaeoglobus veneficus (strain DSM 11195 / SNP6)</name>
    <dbReference type="NCBI Taxonomy" id="693661"/>
    <lineage>
        <taxon>Archaea</taxon>
        <taxon>Methanobacteriati</taxon>
        <taxon>Methanobacteriota</taxon>
        <taxon>Archaeoglobi</taxon>
        <taxon>Archaeoglobales</taxon>
        <taxon>Archaeoglobaceae</taxon>
        <taxon>Archaeoglobus</taxon>
    </lineage>
</organism>
<sequence>MLAPVRIKGQRYWIEFSIRGELWTPIPDITELRKLVLKEICINDVYEDWEIAYDVKRTAAMLLKRGLSPKQVVQEMVELYGIPEPHVFEVLEGLVLQIQ</sequence>
<dbReference type="GeneID" id="10393939"/>
<keyword evidence="2" id="KW-1185">Reference proteome</keyword>
<protein>
    <submittedName>
        <fullName evidence="1">Uncharacterized protein</fullName>
    </submittedName>
</protein>
<dbReference type="AlphaFoldDB" id="F2KS10"/>
<evidence type="ECO:0000313" key="1">
    <source>
        <dbReference type="EMBL" id="AEA46851.1"/>
    </source>
</evidence>
<dbReference type="STRING" id="693661.Arcve_0836"/>